<proteinExistence type="predicted"/>
<comment type="caution">
    <text evidence="1">The sequence shown here is derived from an EMBL/GenBank/DDBJ whole genome shotgun (WGS) entry which is preliminary data.</text>
</comment>
<organism evidence="1 2">
    <name type="scientific">Dallia pectoralis</name>
    <name type="common">Alaska blackfish</name>
    <dbReference type="NCBI Taxonomy" id="75939"/>
    <lineage>
        <taxon>Eukaryota</taxon>
        <taxon>Metazoa</taxon>
        <taxon>Chordata</taxon>
        <taxon>Craniata</taxon>
        <taxon>Vertebrata</taxon>
        <taxon>Euteleostomi</taxon>
        <taxon>Actinopterygii</taxon>
        <taxon>Neopterygii</taxon>
        <taxon>Teleostei</taxon>
        <taxon>Protacanthopterygii</taxon>
        <taxon>Esociformes</taxon>
        <taxon>Umbridae</taxon>
        <taxon>Dallia</taxon>
    </lineage>
</organism>
<evidence type="ECO:0000313" key="2">
    <source>
        <dbReference type="Proteomes" id="UP001157502"/>
    </source>
</evidence>
<gene>
    <name evidence="1" type="ORF">DPEC_G00066730</name>
</gene>
<reference evidence="1" key="1">
    <citation type="submission" date="2021-05" db="EMBL/GenBank/DDBJ databases">
        <authorList>
            <person name="Pan Q."/>
            <person name="Jouanno E."/>
            <person name="Zahm M."/>
            <person name="Klopp C."/>
            <person name="Cabau C."/>
            <person name="Louis A."/>
            <person name="Berthelot C."/>
            <person name="Parey E."/>
            <person name="Roest Crollius H."/>
            <person name="Montfort J."/>
            <person name="Robinson-Rechavi M."/>
            <person name="Bouchez O."/>
            <person name="Lampietro C."/>
            <person name="Lopez Roques C."/>
            <person name="Donnadieu C."/>
            <person name="Postlethwait J."/>
            <person name="Bobe J."/>
            <person name="Dillon D."/>
            <person name="Chandos A."/>
            <person name="von Hippel F."/>
            <person name="Guiguen Y."/>
        </authorList>
    </citation>
    <scope>NUCLEOTIDE SEQUENCE</scope>
    <source>
        <strain evidence="1">YG-Jan2019</strain>
    </source>
</reference>
<name>A0ACC2H948_DALPE</name>
<dbReference type="Proteomes" id="UP001157502">
    <property type="component" value="Chromosome 5"/>
</dbReference>
<keyword evidence="2" id="KW-1185">Reference proteome</keyword>
<evidence type="ECO:0000313" key="1">
    <source>
        <dbReference type="EMBL" id="KAJ8012250.1"/>
    </source>
</evidence>
<protein>
    <submittedName>
        <fullName evidence="1">Uncharacterized protein</fullName>
    </submittedName>
</protein>
<accession>A0ACC2H948</accession>
<dbReference type="EMBL" id="CM055732">
    <property type="protein sequence ID" value="KAJ8012250.1"/>
    <property type="molecule type" value="Genomic_DNA"/>
</dbReference>
<sequence>MLPGAAASNPYHLSPAPSPALDPPLLEVPAAPYPRLVPDGRGFVWTVWLRTCFWLRNADLGQCFILCQRVYQFNSGITGGVSAVMEPAEERDPNCRCTRRLSFRQDPGNSIVEDFRRKLKYFFMNPCEKYRARGRKPWKLMLQILKIAIITFQLVSFGLSNEMMVTFKDENLVVFKHLFLKEYQDQRVDRYAVYTKMDVYNHIDYIIQKFINLQNLTVGNHGYETMETGFSPLIICQEFYRNSNIFPDNDTFSIDPHVDKECISIYPLEPFEDDSLSNELNFSLDFKRLLTVNIYLTLKSINLQTIEFDNRASSGRIKINLENDVGINECKDLNVAGTFMKNNQLLLIDSLVIIACITSLILCTCSVYRGIQLQFHYTAFFNTYYGKPVSWSERMEFVNGWDVLIITSDTLTIAGSAVKIGIQTKDLTNYDVCSILLGASTILVWVGVIRYLGFFKKYNILILTLRATFPNVIRFSCCAGLIYVGYCFCGWIVLGPYHEKFRTMDKVTECLFSLIIGDDSYSTFKKMKEKNYMVWLFSRLYFYTFICLFSYMLLSLFIAFITDTYETIKQNQKDRVRVSPLQAFMADCPDPHGSGMSSIENEPTFCCFG</sequence>